<evidence type="ECO:0000256" key="1">
    <source>
        <dbReference type="SAM" id="MobiDB-lite"/>
    </source>
</evidence>
<feature type="compositionally biased region" description="Basic and acidic residues" evidence="1">
    <location>
        <begin position="135"/>
        <end position="147"/>
    </location>
</feature>
<dbReference type="EMBL" id="CAMPGE010009973">
    <property type="protein sequence ID" value="CAI2368831.1"/>
    <property type="molecule type" value="Genomic_DNA"/>
</dbReference>
<feature type="compositionally biased region" description="Basic and acidic residues" evidence="1">
    <location>
        <begin position="114"/>
        <end position="126"/>
    </location>
</feature>
<dbReference type="SUPFAM" id="SSF57959">
    <property type="entry name" value="Leucine zipper domain"/>
    <property type="match status" value="1"/>
</dbReference>
<protein>
    <recommendedName>
        <fullName evidence="4">BZIP domain-containing protein</fullName>
    </recommendedName>
</protein>
<evidence type="ECO:0000313" key="3">
    <source>
        <dbReference type="Proteomes" id="UP001295684"/>
    </source>
</evidence>
<dbReference type="GO" id="GO:0003700">
    <property type="term" value="F:DNA-binding transcription factor activity"/>
    <property type="evidence" value="ECO:0007669"/>
    <property type="project" value="InterPro"/>
</dbReference>
<dbReference type="InterPro" id="IPR046347">
    <property type="entry name" value="bZIP_sf"/>
</dbReference>
<evidence type="ECO:0000313" key="2">
    <source>
        <dbReference type="EMBL" id="CAI2368831.1"/>
    </source>
</evidence>
<gene>
    <name evidence="2" type="ORF">ECRASSUSDP1_LOCUS10127</name>
</gene>
<feature type="region of interest" description="Disordered" evidence="1">
    <location>
        <begin position="114"/>
        <end position="157"/>
    </location>
</feature>
<proteinExistence type="predicted"/>
<dbReference type="Proteomes" id="UP001295684">
    <property type="component" value="Unassembled WGS sequence"/>
</dbReference>
<evidence type="ECO:0008006" key="4">
    <source>
        <dbReference type="Google" id="ProtNLM"/>
    </source>
</evidence>
<organism evidence="2 3">
    <name type="scientific">Euplotes crassus</name>
    <dbReference type="NCBI Taxonomy" id="5936"/>
    <lineage>
        <taxon>Eukaryota</taxon>
        <taxon>Sar</taxon>
        <taxon>Alveolata</taxon>
        <taxon>Ciliophora</taxon>
        <taxon>Intramacronucleata</taxon>
        <taxon>Spirotrichea</taxon>
        <taxon>Hypotrichia</taxon>
        <taxon>Euplotida</taxon>
        <taxon>Euplotidae</taxon>
        <taxon>Moneuplotes</taxon>
    </lineage>
</organism>
<keyword evidence="3" id="KW-1185">Reference proteome</keyword>
<accession>A0AAD1XF58</accession>
<sequence length="459" mass="53543">MEDRNSAFDLSIGGYFEDPQRKEIKPFFECASKAICDNDSSQALDQSGLWGSQINIDHFNQKFNLHPNKENDVIEPEEFRYNPPDYLLFEDAAQRSQSRLRDFGFKDESKINHEEEFKESTEKEGSGKTVKAHLKRESKSRNEDESGTKQVLSNSERARIARKRKKQYYDDLEKKNKYLEGQIKQLAKEVRFYKALAQKSAGSSQEPAFDLNDPKNIVCLPSECMNMIRCMPSEKDIFQIQNKTSESCRPFGTRKINTLDKAFDKIINNMFCGGTMLDLYACDKAIPQSKTEFESYQKLRKFQRHEKYPDPHLRNFIEKTLFFNFSNEQYLNFTVNYMDHIKKLKEEVREGISTLYDARSKIYKAIMTSDLLRTQGCLQTIRKEQLLNMAGRCTHSHARITYDQIFNIKREDISVKKIMEIPNPKFFAKASIFNPHGDSKEFPSELTELYSTTSFKCMG</sequence>
<dbReference type="Gene3D" id="1.20.5.170">
    <property type="match status" value="1"/>
</dbReference>
<reference evidence="2" key="1">
    <citation type="submission" date="2023-07" db="EMBL/GenBank/DDBJ databases">
        <authorList>
            <consortium name="AG Swart"/>
            <person name="Singh M."/>
            <person name="Singh A."/>
            <person name="Seah K."/>
            <person name="Emmerich C."/>
        </authorList>
    </citation>
    <scope>NUCLEOTIDE SEQUENCE</scope>
    <source>
        <strain evidence="2">DP1</strain>
    </source>
</reference>
<dbReference type="AlphaFoldDB" id="A0AAD1XF58"/>
<name>A0AAD1XF58_EUPCR</name>
<comment type="caution">
    <text evidence="2">The sequence shown here is derived from an EMBL/GenBank/DDBJ whole genome shotgun (WGS) entry which is preliminary data.</text>
</comment>